<proteinExistence type="predicted"/>
<evidence type="ECO:0000256" key="1">
    <source>
        <dbReference type="SAM" id="Phobius"/>
    </source>
</evidence>
<feature type="transmembrane region" description="Helical" evidence="1">
    <location>
        <begin position="60"/>
        <end position="82"/>
    </location>
</feature>
<dbReference type="RefSeq" id="WP_173560385.1">
    <property type="nucleotide sequence ID" value="NZ_JAPIUZ010000009.1"/>
</dbReference>
<dbReference type="Proteomes" id="UP001301152">
    <property type="component" value="Unassembled WGS sequence"/>
</dbReference>
<reference evidence="2 3" key="1">
    <citation type="submission" date="2022-11" db="EMBL/GenBank/DDBJ databases">
        <title>Genome sequencing of Acetobacter type strain.</title>
        <authorList>
            <person name="Heo J."/>
            <person name="Lee D."/>
            <person name="Han B.-H."/>
            <person name="Hong S.-B."/>
            <person name="Kwon S.-W."/>
        </authorList>
    </citation>
    <scope>NUCLEOTIDE SEQUENCE [LARGE SCALE GENOMIC DNA]</scope>
    <source>
        <strain evidence="2 3">KACC 21253</strain>
    </source>
</reference>
<feature type="transmembrane region" description="Helical" evidence="1">
    <location>
        <begin position="20"/>
        <end position="39"/>
    </location>
</feature>
<dbReference type="EMBL" id="JAPIUZ010000009">
    <property type="protein sequence ID" value="MCX2564705.1"/>
    <property type="molecule type" value="Genomic_DNA"/>
</dbReference>
<organism evidence="2 3">
    <name type="scientific">Acetobacter thailandicus</name>
    <dbReference type="NCBI Taxonomy" id="1502842"/>
    <lineage>
        <taxon>Bacteria</taxon>
        <taxon>Pseudomonadati</taxon>
        <taxon>Pseudomonadota</taxon>
        <taxon>Alphaproteobacteria</taxon>
        <taxon>Acetobacterales</taxon>
        <taxon>Acetobacteraceae</taxon>
        <taxon>Acetobacter</taxon>
    </lineage>
</organism>
<accession>A0ABT3QHE7</accession>
<keyword evidence="1" id="KW-1133">Transmembrane helix</keyword>
<sequence>MAFFVLVLSALYLYEKNSIFLYFQVPLQAIMYISLVLGIEAEASEEFIKEDHIKKFSKWLTARLDFIYVNLGIASAIILFIQSEGAKIYPFVLLTSKFSLVSAFSLRSAKSFIDLRESPSPFASRDQSNKRIVISDYISADTSCSDPGTKNRHEPSN</sequence>
<comment type="caution">
    <text evidence="2">The sequence shown here is derived from an EMBL/GenBank/DDBJ whole genome shotgun (WGS) entry which is preliminary data.</text>
</comment>
<evidence type="ECO:0000313" key="2">
    <source>
        <dbReference type="EMBL" id="MCX2564705.1"/>
    </source>
</evidence>
<name>A0ABT3QHE7_9PROT</name>
<keyword evidence="1" id="KW-0812">Transmembrane</keyword>
<gene>
    <name evidence="2" type="ORF">OQ497_12190</name>
</gene>
<evidence type="ECO:0000313" key="3">
    <source>
        <dbReference type="Proteomes" id="UP001301152"/>
    </source>
</evidence>
<keyword evidence="3" id="KW-1185">Reference proteome</keyword>
<keyword evidence="1" id="KW-0472">Membrane</keyword>
<protein>
    <submittedName>
        <fullName evidence="2">Uncharacterized protein</fullName>
    </submittedName>
</protein>